<dbReference type="OrthoDB" id="161570at2759"/>
<dbReference type="SUPFAM" id="SSF54171">
    <property type="entry name" value="DNA-binding domain"/>
    <property type="match status" value="1"/>
</dbReference>
<reference evidence="15" key="2">
    <citation type="submission" date="2022-10" db="EMBL/GenBank/DDBJ databases">
        <authorList>
            <consortium name="ENA_rothamsted_submissions"/>
            <consortium name="culmorum"/>
            <person name="King R."/>
        </authorList>
    </citation>
    <scope>NUCLEOTIDE SEQUENCE</scope>
</reference>
<keyword evidence="3" id="KW-0677">Repeat</keyword>
<feature type="domain" description="MBD" evidence="14">
    <location>
        <begin position="414"/>
        <end position="483"/>
    </location>
</feature>
<dbReference type="PROSITE" id="PS50950">
    <property type="entry name" value="ZF_THAP"/>
    <property type="match status" value="1"/>
</dbReference>
<dbReference type="CDD" id="cd20386">
    <property type="entry name" value="Tudor_PHF20-like"/>
    <property type="match status" value="1"/>
</dbReference>
<keyword evidence="10" id="KW-0175">Coiled coil</keyword>
<dbReference type="InterPro" id="IPR002999">
    <property type="entry name" value="Tudor"/>
</dbReference>
<evidence type="ECO:0000259" key="12">
    <source>
        <dbReference type="PROSITE" id="PS50157"/>
    </source>
</evidence>
<evidence type="ECO:0000256" key="4">
    <source>
        <dbReference type="ARBA" id="ARBA00022771"/>
    </source>
</evidence>
<evidence type="ECO:0000256" key="2">
    <source>
        <dbReference type="ARBA" id="ARBA00022723"/>
    </source>
</evidence>
<feature type="region of interest" description="Disordered" evidence="11">
    <location>
        <begin position="101"/>
        <end position="180"/>
    </location>
</feature>
<feature type="domain" description="C2H2-type" evidence="12">
    <location>
        <begin position="558"/>
        <end position="588"/>
    </location>
</feature>
<keyword evidence="6 9" id="KW-0238">DNA-binding</keyword>
<accession>A0A9N9WPE3</accession>
<reference evidence="15" key="1">
    <citation type="submission" date="2022-01" db="EMBL/GenBank/DDBJ databases">
        <authorList>
            <person name="King R."/>
        </authorList>
    </citation>
    <scope>NUCLEOTIDE SEQUENCE</scope>
</reference>
<evidence type="ECO:0000256" key="3">
    <source>
        <dbReference type="ARBA" id="ARBA00022737"/>
    </source>
</evidence>
<dbReference type="Pfam" id="PF01429">
    <property type="entry name" value="MBD"/>
    <property type="match status" value="1"/>
</dbReference>
<keyword evidence="16" id="KW-1185">Reference proteome</keyword>
<evidence type="ECO:0000256" key="11">
    <source>
        <dbReference type="SAM" id="MobiDB-lite"/>
    </source>
</evidence>
<comment type="subcellular location">
    <subcellularLocation>
        <location evidence="1">Nucleus</location>
    </subcellularLocation>
</comment>
<dbReference type="InterPro" id="IPR011011">
    <property type="entry name" value="Znf_FYVE_PHD"/>
</dbReference>
<dbReference type="PROSITE" id="PS00028">
    <property type="entry name" value="ZINC_FINGER_C2H2_1"/>
    <property type="match status" value="1"/>
</dbReference>
<dbReference type="GO" id="GO:0005634">
    <property type="term" value="C:nucleus"/>
    <property type="evidence" value="ECO:0007669"/>
    <property type="project" value="UniProtKB-SubCell"/>
</dbReference>
<dbReference type="Gene3D" id="6.20.210.20">
    <property type="entry name" value="THAP domain"/>
    <property type="match status" value="1"/>
</dbReference>
<dbReference type="CDD" id="cd20104">
    <property type="entry name" value="MBT_PHF20L1-like"/>
    <property type="match status" value="1"/>
</dbReference>
<dbReference type="Gene3D" id="3.30.40.10">
    <property type="entry name" value="Zinc/RING finger domain, C3HC4 (zinc finger)"/>
    <property type="match status" value="1"/>
</dbReference>
<feature type="region of interest" description="Disordered" evidence="11">
    <location>
        <begin position="679"/>
        <end position="705"/>
    </location>
</feature>
<dbReference type="SMART" id="SM00980">
    <property type="entry name" value="THAP"/>
    <property type="match status" value="1"/>
</dbReference>
<evidence type="ECO:0000313" key="16">
    <source>
        <dbReference type="Proteomes" id="UP001153620"/>
    </source>
</evidence>
<name>A0A9N9WPE3_9DIPT</name>
<dbReference type="SMART" id="SM00333">
    <property type="entry name" value="TUDOR"/>
    <property type="match status" value="2"/>
</dbReference>
<dbReference type="SUPFAM" id="SSF57716">
    <property type="entry name" value="Glucocorticoid receptor-like (DNA-binding domain)"/>
    <property type="match status" value="1"/>
</dbReference>
<evidence type="ECO:0000256" key="6">
    <source>
        <dbReference type="ARBA" id="ARBA00023125"/>
    </source>
</evidence>
<feature type="domain" description="THAP-type" evidence="13">
    <location>
        <begin position="1"/>
        <end position="83"/>
    </location>
</feature>
<dbReference type="PROSITE" id="PS50982">
    <property type="entry name" value="MBD"/>
    <property type="match status" value="1"/>
</dbReference>
<dbReference type="PROSITE" id="PS50157">
    <property type="entry name" value="ZINC_FINGER_C2H2_2"/>
    <property type="match status" value="1"/>
</dbReference>
<dbReference type="InterPro" id="IPR013087">
    <property type="entry name" value="Znf_C2H2_type"/>
</dbReference>
<feature type="coiled-coil region" evidence="10">
    <location>
        <begin position="960"/>
        <end position="987"/>
    </location>
</feature>
<dbReference type="GO" id="GO:0008270">
    <property type="term" value="F:zinc ion binding"/>
    <property type="evidence" value="ECO:0007669"/>
    <property type="project" value="UniProtKB-KW"/>
</dbReference>
<feature type="compositionally biased region" description="Polar residues" evidence="11">
    <location>
        <begin position="679"/>
        <end position="695"/>
    </location>
</feature>
<keyword evidence="5" id="KW-0862">Zinc</keyword>
<dbReference type="SUPFAM" id="SSF57903">
    <property type="entry name" value="FYVE/PHD zinc finger"/>
    <property type="match status" value="1"/>
</dbReference>
<protein>
    <submittedName>
        <fullName evidence="15">Uncharacterized protein</fullName>
    </submittedName>
</protein>
<dbReference type="InterPro" id="IPR001739">
    <property type="entry name" value="Methyl_CpG_DNA-bd"/>
</dbReference>
<dbReference type="AlphaFoldDB" id="A0A9N9WPE3"/>
<dbReference type="PANTHER" id="PTHR15856:SF51">
    <property type="entry name" value="MBD-R2"/>
    <property type="match status" value="1"/>
</dbReference>
<dbReference type="GO" id="GO:0003677">
    <property type="term" value="F:DNA binding"/>
    <property type="evidence" value="ECO:0007669"/>
    <property type="project" value="UniProtKB-UniRule"/>
</dbReference>
<keyword evidence="2" id="KW-0479">Metal-binding</keyword>
<keyword evidence="7" id="KW-0539">Nucleus</keyword>
<dbReference type="GO" id="GO:0044545">
    <property type="term" value="C:NSL complex"/>
    <property type="evidence" value="ECO:0007669"/>
    <property type="project" value="TreeGrafter"/>
</dbReference>
<evidence type="ECO:0000256" key="8">
    <source>
        <dbReference type="PROSITE-ProRule" id="PRU00042"/>
    </source>
</evidence>
<dbReference type="Gene3D" id="2.30.30.140">
    <property type="match status" value="2"/>
</dbReference>
<evidence type="ECO:0000256" key="9">
    <source>
        <dbReference type="PROSITE-ProRule" id="PRU00309"/>
    </source>
</evidence>
<dbReference type="Pfam" id="PF20826">
    <property type="entry name" value="PHD_5"/>
    <property type="match status" value="1"/>
</dbReference>
<evidence type="ECO:0000256" key="5">
    <source>
        <dbReference type="ARBA" id="ARBA00022833"/>
    </source>
</evidence>
<dbReference type="InterPro" id="IPR016177">
    <property type="entry name" value="DNA-bd_dom_sf"/>
</dbReference>
<dbReference type="EMBL" id="OU895877">
    <property type="protein sequence ID" value="CAG9799837.1"/>
    <property type="molecule type" value="Genomic_DNA"/>
</dbReference>
<organism evidence="15 16">
    <name type="scientific">Chironomus riparius</name>
    <dbReference type="NCBI Taxonomy" id="315576"/>
    <lineage>
        <taxon>Eukaryota</taxon>
        <taxon>Metazoa</taxon>
        <taxon>Ecdysozoa</taxon>
        <taxon>Arthropoda</taxon>
        <taxon>Hexapoda</taxon>
        <taxon>Insecta</taxon>
        <taxon>Pterygota</taxon>
        <taxon>Neoptera</taxon>
        <taxon>Endopterygota</taxon>
        <taxon>Diptera</taxon>
        <taxon>Nematocera</taxon>
        <taxon>Chironomoidea</taxon>
        <taxon>Chironomidae</taxon>
        <taxon>Chironominae</taxon>
        <taxon>Chironomus</taxon>
    </lineage>
</organism>
<evidence type="ECO:0000313" key="15">
    <source>
        <dbReference type="EMBL" id="CAG9799837.1"/>
    </source>
</evidence>
<gene>
    <name evidence="15" type="ORF">CHIRRI_LOCUS2795</name>
</gene>
<dbReference type="InterPro" id="IPR038441">
    <property type="entry name" value="THAP_Znf_sf"/>
</dbReference>
<dbReference type="Pfam" id="PF05485">
    <property type="entry name" value="THAP"/>
    <property type="match status" value="1"/>
</dbReference>
<evidence type="ECO:0000256" key="1">
    <source>
        <dbReference type="ARBA" id="ARBA00004123"/>
    </source>
</evidence>
<proteinExistence type="predicted"/>
<feature type="compositionally biased region" description="Basic and acidic residues" evidence="11">
    <location>
        <begin position="114"/>
        <end position="146"/>
    </location>
</feature>
<dbReference type="GO" id="GO:0006357">
    <property type="term" value="P:regulation of transcription by RNA polymerase II"/>
    <property type="evidence" value="ECO:0007669"/>
    <property type="project" value="TreeGrafter"/>
</dbReference>
<evidence type="ECO:0000256" key="10">
    <source>
        <dbReference type="SAM" id="Coils"/>
    </source>
</evidence>
<dbReference type="PANTHER" id="PTHR15856">
    <property type="entry name" value="PHD FINGER PROTEIN 20-RELATED"/>
    <property type="match status" value="1"/>
</dbReference>
<dbReference type="Proteomes" id="UP001153620">
    <property type="component" value="Chromosome 1"/>
</dbReference>
<dbReference type="InterPro" id="IPR006612">
    <property type="entry name" value="THAP_Znf"/>
</dbReference>
<evidence type="ECO:0000259" key="14">
    <source>
        <dbReference type="PROSITE" id="PS50982"/>
    </source>
</evidence>
<evidence type="ECO:0000259" key="13">
    <source>
        <dbReference type="PROSITE" id="PS50950"/>
    </source>
</evidence>
<keyword evidence="4 8" id="KW-0863">Zinc-finger</keyword>
<dbReference type="Gene3D" id="3.30.890.10">
    <property type="entry name" value="Methyl-cpg-binding Protein 2, Chain A"/>
    <property type="match status" value="1"/>
</dbReference>
<sequence>MGTRKCCVKECTSEEGNEGITFHRFPQTNHENAEKWLKACKFESSFKPNKHSFVCSQHFRRENFTILQSGKIILKSLTVPSIFPWNKDTVVVTKATISIASDGESPDKKKKPEKSKDDTTITEKIKDETGSPKKEVTTPTKIEEPLKAQSSKKRGCNAKKKEIPKPLLSPEKPKKSSKRLSAKLQQNEIQAKKAKVEETEEESVDTPVTVKSDPIVSTPKKKNLIVNFIPGNTIEAQNFDGKWIPVKIIEVDTDEREVLVRSADKNNKAKAGINDEWISMDSPRLRPAQPTVTFEVGEKVLARWNDCRKFPATIKRVCENDSYDVLFDDGYPKIVRGIHIHKYSAKNAPKGHTTEPSPVLINPLFLNPPSLIPDYIKEMKDLPKGPSEGEWCCLWVDDIPVGEESTFDGTHGKVPSIIIPDWRIKDGWQKHIYLRQNGKWDVLFISPTNRRLRFKNELKAYLAEIGEIYDPEIWDFSLHKKRSKALDLCIQSGKFKHQSMPHSFQIKNQQSADGTLFSNPFANLGALPYVQPNLVTAAPIQTEVCVGSLKVKVINNNYHCPGSSCDKIFRKENHLQIHIKHYHENLAKLMGECPNMEDLAYLRTTVDEAEITMVKSNRKSNLMKEKSKTRHEFNDSFKEPHVKLENISAELKLIAQRSPILEEALKAPLITSQMTPVKNESDLDSNLESTPNSFDPESLIPPYSVTRPNLKAHTRRKMRIRFNPKPKKHGQKKHKFDYQNGEGVSAVEGVIPYNEGPYFKNQQQSSYIDENGEVIKIVRMKKEEIINCVCGYGEEDGLMIQCELCLCWQHGICHGYEKSTQVPDKHVCLICKNPYRQRTSKRFFHDQDWLYDGKLSIANYHLPNPKQTARFDTLKSCHTLIGNLIEMKKFMNSLDVKMNIAENIEHPKMYLWAKKWEQSPPRESIDNKDDIKLGADIKIQSVAPEPEAAIEPRKCQQNLLDHIQNQQNTVKMRLDNIEKEIGVLEDEGSSKILNGKKPIDDSTLKQTLYMLINDMKQMNDFSDIHRNPIEES</sequence>
<evidence type="ECO:0000256" key="7">
    <source>
        <dbReference type="ARBA" id="ARBA00023242"/>
    </source>
</evidence>
<dbReference type="InterPro" id="IPR013083">
    <property type="entry name" value="Znf_RING/FYVE/PHD"/>
</dbReference>
<dbReference type="InterPro" id="IPR043449">
    <property type="entry name" value="PHF20-like"/>
</dbReference>
<dbReference type="SUPFAM" id="SSF63748">
    <property type="entry name" value="Tudor/PWWP/MBT"/>
    <property type="match status" value="2"/>
</dbReference>
<dbReference type="CDD" id="cd01396">
    <property type="entry name" value="MeCP2_MBD"/>
    <property type="match status" value="1"/>
</dbReference>